<dbReference type="AlphaFoldDB" id="F2KN98"/>
<evidence type="ECO:0000313" key="7">
    <source>
        <dbReference type="EMBL" id="AEA46199.1"/>
    </source>
</evidence>
<name>F2KN98_ARCVS</name>
<feature type="transmembrane region" description="Helical" evidence="5">
    <location>
        <begin position="26"/>
        <end position="47"/>
    </location>
</feature>
<dbReference type="EMBL" id="CP002588">
    <property type="protein sequence ID" value="AEA46199.1"/>
    <property type="molecule type" value="Genomic_DNA"/>
</dbReference>
<evidence type="ECO:0000256" key="1">
    <source>
        <dbReference type="ARBA" id="ARBA00004127"/>
    </source>
</evidence>
<protein>
    <recommendedName>
        <fullName evidence="6">DUF202 domain-containing protein</fullName>
    </recommendedName>
</protein>
<evidence type="ECO:0000259" key="6">
    <source>
        <dbReference type="Pfam" id="PF02656"/>
    </source>
</evidence>
<keyword evidence="8" id="KW-1185">Reference proteome</keyword>
<evidence type="ECO:0000313" key="8">
    <source>
        <dbReference type="Proteomes" id="UP000008136"/>
    </source>
</evidence>
<comment type="subcellular location">
    <subcellularLocation>
        <location evidence="1">Endomembrane system</location>
        <topology evidence="1">Multi-pass membrane protein</topology>
    </subcellularLocation>
</comment>
<keyword evidence="3 5" id="KW-1133">Transmembrane helix</keyword>
<reference evidence="7 8" key="1">
    <citation type="submission" date="2011-03" db="EMBL/GenBank/DDBJ databases">
        <title>The complete genome of Archaeoglobus veneficus SNP6.</title>
        <authorList>
            <consortium name="US DOE Joint Genome Institute (JGI-PGF)"/>
            <person name="Lucas S."/>
            <person name="Copeland A."/>
            <person name="Lapidus A."/>
            <person name="Bruce D."/>
            <person name="Goodwin L."/>
            <person name="Pitluck S."/>
            <person name="Kyrpides N."/>
            <person name="Mavromatis K."/>
            <person name="Pagani I."/>
            <person name="Ivanova N."/>
            <person name="Mikhailova N."/>
            <person name="Lu M."/>
            <person name="Detter J.C."/>
            <person name="Tapia R."/>
            <person name="Han C."/>
            <person name="Land M."/>
            <person name="Hauser L."/>
            <person name="Markowitz V."/>
            <person name="Cheng J.-F."/>
            <person name="Hugenholtz P."/>
            <person name="Woyke T."/>
            <person name="Wu D."/>
            <person name="Spring S."/>
            <person name="Brambilla E."/>
            <person name="Klenk H.-P."/>
            <person name="Eisen J.A."/>
        </authorList>
    </citation>
    <scope>NUCLEOTIDE SEQUENCE [LARGE SCALE GENOMIC DNA]</scope>
    <source>
        <strain>SNP6</strain>
    </source>
</reference>
<gene>
    <name evidence="7" type="ordered locus">Arcve_0160</name>
</gene>
<evidence type="ECO:0000256" key="4">
    <source>
        <dbReference type="ARBA" id="ARBA00023136"/>
    </source>
</evidence>
<sequence length="93" mass="10668">MRDFNNYMDTEVLSRMRTAYASERTALAWIRTGLTVVASVLVLMRLYEVCFELQTVAILPIVAGLLMIGYGVYRLYMALRIEKVIEGEIKKSK</sequence>
<accession>F2KN98</accession>
<evidence type="ECO:0000256" key="3">
    <source>
        <dbReference type="ARBA" id="ARBA00022989"/>
    </source>
</evidence>
<dbReference type="HOGENOM" id="CLU_2392734_0_0_2"/>
<dbReference type="Proteomes" id="UP000008136">
    <property type="component" value="Chromosome"/>
</dbReference>
<evidence type="ECO:0000256" key="5">
    <source>
        <dbReference type="SAM" id="Phobius"/>
    </source>
</evidence>
<keyword evidence="4 5" id="KW-0472">Membrane</keyword>
<organism evidence="7 8">
    <name type="scientific">Archaeoglobus veneficus (strain DSM 11195 / SNP6)</name>
    <dbReference type="NCBI Taxonomy" id="693661"/>
    <lineage>
        <taxon>Archaea</taxon>
        <taxon>Methanobacteriati</taxon>
        <taxon>Methanobacteriota</taxon>
        <taxon>Archaeoglobi</taxon>
        <taxon>Archaeoglobales</taxon>
        <taxon>Archaeoglobaceae</taxon>
        <taxon>Archaeoglobus</taxon>
    </lineage>
</organism>
<feature type="transmembrane region" description="Helical" evidence="5">
    <location>
        <begin position="53"/>
        <end position="73"/>
    </location>
</feature>
<dbReference type="STRING" id="693661.Arcve_0160"/>
<keyword evidence="2 5" id="KW-0812">Transmembrane</keyword>
<dbReference type="KEGG" id="ave:Arcve_0160"/>
<evidence type="ECO:0000256" key="2">
    <source>
        <dbReference type="ARBA" id="ARBA00022692"/>
    </source>
</evidence>
<dbReference type="Pfam" id="PF02656">
    <property type="entry name" value="DUF202"/>
    <property type="match status" value="1"/>
</dbReference>
<feature type="domain" description="DUF202" evidence="6">
    <location>
        <begin position="17"/>
        <end position="76"/>
    </location>
</feature>
<dbReference type="GO" id="GO:0012505">
    <property type="term" value="C:endomembrane system"/>
    <property type="evidence" value="ECO:0007669"/>
    <property type="project" value="UniProtKB-SubCell"/>
</dbReference>
<proteinExistence type="predicted"/>
<dbReference type="InterPro" id="IPR003807">
    <property type="entry name" value="DUF202"/>
</dbReference>